<keyword evidence="5 12" id="KW-0863">Zinc-finger</keyword>
<dbReference type="SUPFAM" id="SSF57783">
    <property type="entry name" value="Zinc beta-ribbon"/>
    <property type="match status" value="1"/>
</dbReference>
<dbReference type="InterPro" id="IPR036915">
    <property type="entry name" value="Cyclin-like_sf"/>
</dbReference>
<keyword evidence="4" id="KW-0677">Repeat</keyword>
<evidence type="ECO:0000256" key="11">
    <source>
        <dbReference type="ARBA" id="ARBA00031009"/>
    </source>
</evidence>
<keyword evidence="8" id="KW-0010">Activator</keyword>
<feature type="compositionally biased region" description="Basic residues" evidence="13">
    <location>
        <begin position="500"/>
        <end position="513"/>
    </location>
</feature>
<dbReference type="EMBL" id="MNPL01000487">
    <property type="protein sequence ID" value="OQR79984.1"/>
    <property type="molecule type" value="Genomic_DNA"/>
</dbReference>
<dbReference type="InterPro" id="IPR011665">
    <property type="entry name" value="BRF1_TBP-bd_dom"/>
</dbReference>
<dbReference type="Pfam" id="PF00382">
    <property type="entry name" value="TFIIB"/>
    <property type="match status" value="2"/>
</dbReference>
<evidence type="ECO:0000256" key="3">
    <source>
        <dbReference type="ARBA" id="ARBA00022723"/>
    </source>
</evidence>
<evidence type="ECO:0000256" key="1">
    <source>
        <dbReference type="ARBA" id="ARBA00004123"/>
    </source>
</evidence>
<comment type="similarity">
    <text evidence="2">Belongs to the TFIIB family.</text>
</comment>
<gene>
    <name evidence="15" type="ORF">BIW11_00071</name>
</gene>
<dbReference type="GO" id="GO:0005634">
    <property type="term" value="C:nucleus"/>
    <property type="evidence" value="ECO:0007669"/>
    <property type="project" value="UniProtKB-SubCell"/>
</dbReference>
<dbReference type="GO" id="GO:0017025">
    <property type="term" value="F:TBP-class protein binding"/>
    <property type="evidence" value="ECO:0007669"/>
    <property type="project" value="InterPro"/>
</dbReference>
<dbReference type="PROSITE" id="PS51134">
    <property type="entry name" value="ZF_TFIIB"/>
    <property type="match status" value="1"/>
</dbReference>
<feature type="region of interest" description="Disordered" evidence="13">
    <location>
        <begin position="584"/>
        <end position="603"/>
    </location>
</feature>
<feature type="region of interest" description="Disordered" evidence="13">
    <location>
        <begin position="489"/>
        <end position="518"/>
    </location>
</feature>
<comment type="caution">
    <text evidence="15">The sequence shown here is derived from an EMBL/GenBank/DDBJ whole genome shotgun (WGS) entry which is preliminary data.</text>
</comment>
<keyword evidence="9" id="KW-0804">Transcription</keyword>
<evidence type="ECO:0000313" key="15">
    <source>
        <dbReference type="EMBL" id="OQR79984.1"/>
    </source>
</evidence>
<keyword evidence="6" id="KW-0862">Zinc</keyword>
<evidence type="ECO:0000256" key="10">
    <source>
        <dbReference type="ARBA" id="ARBA00023242"/>
    </source>
</evidence>
<dbReference type="InterPro" id="IPR000812">
    <property type="entry name" value="TFIIB"/>
</dbReference>
<dbReference type="Proteomes" id="UP000192247">
    <property type="component" value="Unassembled WGS sequence"/>
</dbReference>
<dbReference type="OrthoDB" id="511529at2759"/>
<dbReference type="SMART" id="SM00385">
    <property type="entry name" value="CYCLIN"/>
    <property type="match status" value="2"/>
</dbReference>
<dbReference type="CDD" id="cd20553">
    <property type="entry name" value="CYCLIN_TFIIIB90_rpt1"/>
    <property type="match status" value="1"/>
</dbReference>
<dbReference type="Gene3D" id="1.10.472.10">
    <property type="entry name" value="Cyclin-like"/>
    <property type="match status" value="2"/>
</dbReference>
<dbReference type="Pfam" id="PF08271">
    <property type="entry name" value="Zn_Ribbon_TF"/>
    <property type="match status" value="1"/>
</dbReference>
<name>A0A1V9Y2L4_9ACAR</name>
<comment type="subcellular location">
    <subcellularLocation>
        <location evidence="1">Nucleus</location>
    </subcellularLocation>
</comment>
<evidence type="ECO:0000256" key="8">
    <source>
        <dbReference type="ARBA" id="ARBA00023159"/>
    </source>
</evidence>
<evidence type="ECO:0000256" key="13">
    <source>
        <dbReference type="SAM" id="MobiDB-lite"/>
    </source>
</evidence>
<dbReference type="Pfam" id="PF07741">
    <property type="entry name" value="BRF1"/>
    <property type="match status" value="1"/>
</dbReference>
<dbReference type="GO" id="GO:0008270">
    <property type="term" value="F:zinc ion binding"/>
    <property type="evidence" value="ECO:0007669"/>
    <property type="project" value="UniProtKB-KW"/>
</dbReference>
<feature type="region of interest" description="Disordered" evidence="13">
    <location>
        <begin position="641"/>
        <end position="681"/>
    </location>
</feature>
<dbReference type="PANTHER" id="PTHR11618:SF4">
    <property type="entry name" value="TRANSCRIPTION FACTOR IIIB 90 KDA SUBUNIT"/>
    <property type="match status" value="1"/>
</dbReference>
<proteinExistence type="inferred from homology"/>
<evidence type="ECO:0000256" key="5">
    <source>
        <dbReference type="ARBA" id="ARBA00022771"/>
    </source>
</evidence>
<dbReference type="PRINTS" id="PR00685">
    <property type="entry name" value="TIFACTORIIB"/>
</dbReference>
<dbReference type="SUPFAM" id="SSF47954">
    <property type="entry name" value="Cyclin-like"/>
    <property type="match status" value="2"/>
</dbReference>
<sequence length="701" mass="78863">MSAQSCRYCGATEIDVDRARGDAVCTNCGAVLEDTLIVSEVQFEETAGGGSRAVGQMVTGSGGARIQGFRYGGSKAARELTIARVRTTMKLIADQLQLNDDIVESAMRLYETALIRNFTVGRRRSHVLAACIYITCRVKESSLMLLDISDVVQVNVYELGRTYTKLAHELFINIPVLDPCIYVTRYAQKLDLAGDTHKVSLTALRLLQRMKRDWMAIGRRPSGLCGAALLIAARMHGYNRSVQDLVGIVNMSTSTIRKRLTEFAETPSGKLNLDEFETVDLEEEQDPPIFKVNKLKAKEKEDEVDPEIVAQLREYQEAIESQLDDRQAQANKRFAKYLETPSEFHKGVALSKEEEDLLSGNFIMEDTMNTIREIADVDVDDNMAVAKGLLENKVNSAEINYPVTFHDEVKPRTLVLSETDEGLPRVLPPEEREPDYVVQENDDGALDLDGIDDNEIDNYILTREESALKAKMWVSENMGFLKSEREKQIQKAKDAASGRNQKKKVKRSKKKLVRQGTPGENFQKILQEKKISKKINYDVLKNIDALLGGSGLGEQFGSADQKVVKGKLEKLDMDDFDCDASTSSFRTTLSRRKRRPAPGPEDLKQVSNIAQSLKSQLLQKRELEDDDDDLEILRRAKSSNLRQHQLKRETETPAVSADDHEEEDGDLEEVEEDNIQSASKLLGLHRGEDDYESVYVEEDFY</sequence>
<evidence type="ECO:0000256" key="9">
    <source>
        <dbReference type="ARBA" id="ARBA00023163"/>
    </source>
</evidence>
<dbReference type="AlphaFoldDB" id="A0A1V9Y2L4"/>
<keyword evidence="3" id="KW-0479">Metal-binding</keyword>
<dbReference type="GO" id="GO:0000995">
    <property type="term" value="F:RNA polymerase III general transcription initiation factor activity"/>
    <property type="evidence" value="ECO:0007669"/>
    <property type="project" value="TreeGrafter"/>
</dbReference>
<feature type="compositionally biased region" description="Acidic residues" evidence="13">
    <location>
        <begin position="659"/>
        <end position="674"/>
    </location>
</feature>
<evidence type="ECO:0000259" key="14">
    <source>
        <dbReference type="PROSITE" id="PS51134"/>
    </source>
</evidence>
<dbReference type="STRING" id="418985.A0A1V9Y2L4"/>
<evidence type="ECO:0000256" key="6">
    <source>
        <dbReference type="ARBA" id="ARBA00022833"/>
    </source>
</evidence>
<dbReference type="GO" id="GO:0000126">
    <property type="term" value="C:transcription factor TFIIIB complex"/>
    <property type="evidence" value="ECO:0007669"/>
    <property type="project" value="TreeGrafter"/>
</dbReference>
<dbReference type="FunFam" id="1.10.472.10:FF:000002">
    <property type="entry name" value="Transcription factor IIIB 90 kDa subunit"/>
    <property type="match status" value="1"/>
</dbReference>
<evidence type="ECO:0000313" key="16">
    <source>
        <dbReference type="Proteomes" id="UP000192247"/>
    </source>
</evidence>
<dbReference type="Gene3D" id="1.20.5.650">
    <property type="entry name" value="Single helix bin"/>
    <property type="match status" value="1"/>
</dbReference>
<feature type="domain" description="TFIIB-type" evidence="14">
    <location>
        <begin position="2"/>
        <end position="33"/>
    </location>
</feature>
<protein>
    <recommendedName>
        <fullName evidence="11">B-related factor 1</fullName>
    </recommendedName>
</protein>
<organism evidence="15 16">
    <name type="scientific">Tropilaelaps mercedesae</name>
    <dbReference type="NCBI Taxonomy" id="418985"/>
    <lineage>
        <taxon>Eukaryota</taxon>
        <taxon>Metazoa</taxon>
        <taxon>Ecdysozoa</taxon>
        <taxon>Arthropoda</taxon>
        <taxon>Chelicerata</taxon>
        <taxon>Arachnida</taxon>
        <taxon>Acari</taxon>
        <taxon>Parasitiformes</taxon>
        <taxon>Mesostigmata</taxon>
        <taxon>Gamasina</taxon>
        <taxon>Dermanyssoidea</taxon>
        <taxon>Laelapidae</taxon>
        <taxon>Tropilaelaps</taxon>
    </lineage>
</organism>
<evidence type="ECO:0000256" key="4">
    <source>
        <dbReference type="ARBA" id="ARBA00022737"/>
    </source>
</evidence>
<dbReference type="GO" id="GO:0001006">
    <property type="term" value="F:RNA polymerase III type 3 promoter sequence-specific DNA binding"/>
    <property type="evidence" value="ECO:0007669"/>
    <property type="project" value="TreeGrafter"/>
</dbReference>
<dbReference type="FunFam" id="1.10.472.10:FF:000007">
    <property type="entry name" value="Transcription factor IIIB 90 kDa subunit"/>
    <property type="match status" value="1"/>
</dbReference>
<keyword evidence="10" id="KW-0539">Nucleus</keyword>
<accession>A0A1V9Y2L4</accession>
<dbReference type="GO" id="GO:0097550">
    <property type="term" value="C:transcription preinitiation complex"/>
    <property type="evidence" value="ECO:0007669"/>
    <property type="project" value="TreeGrafter"/>
</dbReference>
<dbReference type="PANTHER" id="PTHR11618">
    <property type="entry name" value="TRANSCRIPTION INITIATION FACTOR IIB-RELATED"/>
    <property type="match status" value="1"/>
</dbReference>
<evidence type="ECO:0000256" key="2">
    <source>
        <dbReference type="ARBA" id="ARBA00010857"/>
    </source>
</evidence>
<evidence type="ECO:0000256" key="7">
    <source>
        <dbReference type="ARBA" id="ARBA00023015"/>
    </source>
</evidence>
<dbReference type="InterPro" id="IPR013137">
    <property type="entry name" value="Znf_TFIIB"/>
</dbReference>
<dbReference type="InParanoid" id="A0A1V9Y2L4"/>
<evidence type="ECO:0000256" key="12">
    <source>
        <dbReference type="PROSITE-ProRule" id="PRU00469"/>
    </source>
</evidence>
<dbReference type="CDD" id="cd20554">
    <property type="entry name" value="CYCLIN_TFIIIB90_rpt2"/>
    <property type="match status" value="1"/>
</dbReference>
<dbReference type="InterPro" id="IPR013150">
    <property type="entry name" value="TFIIB_cyclin"/>
</dbReference>
<reference evidence="15 16" key="1">
    <citation type="journal article" date="2017" name="Gigascience">
        <title>Draft genome of the honey bee ectoparasitic mite, Tropilaelaps mercedesae, is shaped by the parasitic life history.</title>
        <authorList>
            <person name="Dong X."/>
            <person name="Armstrong S.D."/>
            <person name="Xia D."/>
            <person name="Makepeace B.L."/>
            <person name="Darby A.C."/>
            <person name="Kadowaki T."/>
        </authorList>
    </citation>
    <scope>NUCLEOTIDE SEQUENCE [LARGE SCALE GENOMIC DNA]</scope>
    <source>
        <strain evidence="15">Wuxi-XJTLU</strain>
    </source>
</reference>
<dbReference type="FunCoup" id="A0A1V9Y2L4">
    <property type="interactions" value="324"/>
</dbReference>
<dbReference type="InterPro" id="IPR013763">
    <property type="entry name" value="Cyclin-like_dom"/>
</dbReference>
<dbReference type="GO" id="GO:0070897">
    <property type="term" value="P:transcription preinitiation complex assembly"/>
    <property type="evidence" value="ECO:0007669"/>
    <property type="project" value="InterPro"/>
</dbReference>
<keyword evidence="7" id="KW-0805">Transcription regulation</keyword>
<dbReference type="Gene3D" id="2.20.25.10">
    <property type="match status" value="1"/>
</dbReference>
<dbReference type="FunFam" id="2.20.25.10:FF:000012">
    <property type="entry name" value="Putative transcription factor IIIB 90 kDa subunit"/>
    <property type="match status" value="1"/>
</dbReference>
<keyword evidence="16" id="KW-1185">Reference proteome</keyword>